<evidence type="ECO:0000256" key="1">
    <source>
        <dbReference type="SAM" id="Phobius"/>
    </source>
</evidence>
<feature type="transmembrane region" description="Helical" evidence="1">
    <location>
        <begin position="18"/>
        <end position="42"/>
    </location>
</feature>
<keyword evidence="1" id="KW-0472">Membrane</keyword>
<sequence>MTATHTPPSTGERRTIRVVIVTAAVVLGLALVAGLTAVAVGVGSTRIVADAQPLPADLRVLNIDAGEVPIAVRILTDDDATEPRAEMRFISTAGNRHALDITSQADSARVTVRGQTPDWFRWARAGEVRIVLPPGLARGLTLISTQRYGALMVDTDLDRLEARIDNGAVALRGAARTVEIHNQRGAIHSRAPIEVRDSFSATGIEGKISVDFQDPPPPRIRATLDRGSVELGLDGDGPFLVNASTGDTEGRTVVRVPRTSDPGEAVSEITARAGAGSVVVDRT</sequence>
<dbReference type="OrthoDB" id="4620851at2"/>
<name>A0A3S4REX9_MYCCI</name>
<evidence type="ECO:0008006" key="4">
    <source>
        <dbReference type="Google" id="ProtNLM"/>
    </source>
</evidence>
<organism evidence="2 3">
    <name type="scientific">Mycolicibacterium chitae</name>
    <name type="common">Mycobacterium chitae</name>
    <dbReference type="NCBI Taxonomy" id="1792"/>
    <lineage>
        <taxon>Bacteria</taxon>
        <taxon>Bacillati</taxon>
        <taxon>Actinomycetota</taxon>
        <taxon>Actinomycetes</taxon>
        <taxon>Mycobacteriales</taxon>
        <taxon>Mycobacteriaceae</taxon>
        <taxon>Mycolicibacterium</taxon>
    </lineage>
</organism>
<protein>
    <recommendedName>
        <fullName evidence="4">Adhesin domain-containing protein</fullName>
    </recommendedName>
</protein>
<dbReference type="Proteomes" id="UP000282551">
    <property type="component" value="Chromosome"/>
</dbReference>
<dbReference type="EMBL" id="LR134355">
    <property type="protein sequence ID" value="VEG46748.1"/>
    <property type="molecule type" value="Genomic_DNA"/>
</dbReference>
<keyword evidence="3" id="KW-1185">Reference proteome</keyword>
<dbReference type="AlphaFoldDB" id="A0A3S4REX9"/>
<keyword evidence="1" id="KW-1133">Transmembrane helix</keyword>
<gene>
    <name evidence="2" type="ORF">NCTC10485_01249</name>
</gene>
<evidence type="ECO:0000313" key="2">
    <source>
        <dbReference type="EMBL" id="VEG46748.1"/>
    </source>
</evidence>
<proteinExistence type="predicted"/>
<reference evidence="2 3" key="1">
    <citation type="submission" date="2018-12" db="EMBL/GenBank/DDBJ databases">
        <authorList>
            <consortium name="Pathogen Informatics"/>
        </authorList>
    </citation>
    <scope>NUCLEOTIDE SEQUENCE [LARGE SCALE GENOMIC DNA]</scope>
    <source>
        <strain evidence="2 3">NCTC10485</strain>
    </source>
</reference>
<accession>A0A3S4REX9</accession>
<dbReference type="RefSeq" id="WP_126332928.1">
    <property type="nucleotide sequence ID" value="NZ_AP022604.1"/>
</dbReference>
<keyword evidence="1" id="KW-0812">Transmembrane</keyword>
<evidence type="ECO:0000313" key="3">
    <source>
        <dbReference type="Proteomes" id="UP000282551"/>
    </source>
</evidence>